<dbReference type="AlphaFoldDB" id="A0A0D9XA07"/>
<accession>A0A0D9XA07</accession>
<dbReference type="Gramene" id="LPERR08G17980.1">
    <property type="protein sequence ID" value="LPERR08G17980.1"/>
    <property type="gene ID" value="LPERR08G17980"/>
</dbReference>
<reference evidence="1 2" key="1">
    <citation type="submission" date="2012-08" db="EMBL/GenBank/DDBJ databases">
        <title>Oryza genome evolution.</title>
        <authorList>
            <person name="Wing R.A."/>
        </authorList>
    </citation>
    <scope>NUCLEOTIDE SEQUENCE</scope>
</reference>
<proteinExistence type="predicted"/>
<dbReference type="HOGENOM" id="CLU_2041438_0_0_1"/>
<evidence type="ECO:0000313" key="2">
    <source>
        <dbReference type="Proteomes" id="UP000032180"/>
    </source>
</evidence>
<protein>
    <submittedName>
        <fullName evidence="1">Uncharacterized protein</fullName>
    </submittedName>
</protein>
<organism evidence="1 2">
    <name type="scientific">Leersia perrieri</name>
    <dbReference type="NCBI Taxonomy" id="77586"/>
    <lineage>
        <taxon>Eukaryota</taxon>
        <taxon>Viridiplantae</taxon>
        <taxon>Streptophyta</taxon>
        <taxon>Embryophyta</taxon>
        <taxon>Tracheophyta</taxon>
        <taxon>Spermatophyta</taxon>
        <taxon>Magnoliopsida</taxon>
        <taxon>Liliopsida</taxon>
        <taxon>Poales</taxon>
        <taxon>Poaceae</taxon>
        <taxon>BOP clade</taxon>
        <taxon>Oryzoideae</taxon>
        <taxon>Oryzeae</taxon>
        <taxon>Oryzinae</taxon>
        <taxon>Leersia</taxon>
    </lineage>
</organism>
<keyword evidence="2" id="KW-1185">Reference proteome</keyword>
<sequence>MATQQQQIASGWRAPGAGLLGPYPQANTAFAPPQPYDELLVVVAVKTIGRVRKARWEEQHTEETWREFRVPLSLHSIDHGKLGQLMRNPITTPISKLEFKEEKLTQRSCISIRIGAIADRC</sequence>
<dbReference type="Proteomes" id="UP000032180">
    <property type="component" value="Chromosome 8"/>
</dbReference>
<name>A0A0D9XA07_9ORYZ</name>
<dbReference type="EnsemblPlants" id="LPERR08G17980.1">
    <property type="protein sequence ID" value="LPERR08G17980.1"/>
    <property type="gene ID" value="LPERR08G17980"/>
</dbReference>
<evidence type="ECO:0000313" key="1">
    <source>
        <dbReference type="EnsemblPlants" id="LPERR08G17980.1"/>
    </source>
</evidence>
<reference evidence="2" key="2">
    <citation type="submission" date="2013-12" db="EMBL/GenBank/DDBJ databases">
        <authorList>
            <person name="Yu Y."/>
            <person name="Lee S."/>
            <person name="de Baynast K."/>
            <person name="Wissotski M."/>
            <person name="Liu L."/>
            <person name="Talag J."/>
            <person name="Goicoechea J."/>
            <person name="Angelova A."/>
            <person name="Jetty R."/>
            <person name="Kudrna D."/>
            <person name="Golser W."/>
            <person name="Rivera L."/>
            <person name="Zhang J."/>
            <person name="Wing R."/>
        </authorList>
    </citation>
    <scope>NUCLEOTIDE SEQUENCE</scope>
</reference>
<reference evidence="1" key="3">
    <citation type="submission" date="2015-04" db="UniProtKB">
        <authorList>
            <consortium name="EnsemblPlants"/>
        </authorList>
    </citation>
    <scope>IDENTIFICATION</scope>
</reference>